<evidence type="ECO:0000313" key="6">
    <source>
        <dbReference type="EMBL" id="GLX84536.1"/>
    </source>
</evidence>
<dbReference type="EC" id="5.2.1.8" evidence="4"/>
<dbReference type="PRINTS" id="PR00153">
    <property type="entry name" value="CSAPPISMRASE"/>
</dbReference>
<name>A0ABQ6H8T1_9GAMM</name>
<dbReference type="InterPro" id="IPR020892">
    <property type="entry name" value="Cyclophilin-type_PPIase_CS"/>
</dbReference>
<keyword evidence="2 4" id="KW-0697">Rotamase</keyword>
<comment type="function">
    <text evidence="4">PPIases accelerate the folding of proteins. It catalyzes the cis-trans isomerization of proline imidic peptide bonds in oligopeptides.</text>
</comment>
<gene>
    <name evidence="6" type="primary">ppiA</name>
    <name evidence="6" type="ORF">tloyanaT_07880</name>
</gene>
<comment type="similarity">
    <text evidence="1 4">Belongs to the cyclophilin-type PPIase family.</text>
</comment>
<accession>A0ABQ6H8T1</accession>
<dbReference type="InterPro" id="IPR029000">
    <property type="entry name" value="Cyclophilin-like_dom_sf"/>
</dbReference>
<organism evidence="6 7">
    <name type="scientific">Thalassotalea loyana</name>
    <dbReference type="NCBI Taxonomy" id="280483"/>
    <lineage>
        <taxon>Bacteria</taxon>
        <taxon>Pseudomonadati</taxon>
        <taxon>Pseudomonadota</taxon>
        <taxon>Gammaproteobacteria</taxon>
        <taxon>Alteromonadales</taxon>
        <taxon>Colwelliaceae</taxon>
        <taxon>Thalassotalea</taxon>
    </lineage>
</organism>
<dbReference type="PROSITE" id="PS00170">
    <property type="entry name" value="CSA_PPIASE_1"/>
    <property type="match status" value="1"/>
</dbReference>
<feature type="domain" description="PPIase cyclophilin-type" evidence="5">
    <location>
        <begin position="28"/>
        <end position="190"/>
    </location>
</feature>
<reference evidence="6 7" key="1">
    <citation type="submission" date="2023-03" db="EMBL/GenBank/DDBJ databases">
        <title>Thalassotalea loyana LMG 22536T draft genome sequence.</title>
        <authorList>
            <person name="Sawabe T."/>
        </authorList>
    </citation>
    <scope>NUCLEOTIDE SEQUENCE [LARGE SCALE GENOMIC DNA]</scope>
    <source>
        <strain evidence="6 7">LMG 22536</strain>
    </source>
</reference>
<protein>
    <recommendedName>
        <fullName evidence="4">Peptidyl-prolyl cis-trans isomerase</fullName>
        <shortName evidence="4">PPIase</shortName>
        <ecNumber evidence="4">5.2.1.8</ecNumber>
    </recommendedName>
</protein>
<dbReference type="SUPFAM" id="SSF50891">
    <property type="entry name" value="Cyclophilin-like"/>
    <property type="match status" value="1"/>
</dbReference>
<dbReference type="Proteomes" id="UP001157134">
    <property type="component" value="Unassembled WGS sequence"/>
</dbReference>
<sequence length="194" mass="21564">MYKLLVLICIVFNASALAKNVAIDPNNLFPQVKLETSKGTIVVELDRIKAPITVDNFLTYVVTGDYNNTIFHRVIEGFVVQGGGYDANYVPRKIGENIFNESGNGLKNETYTIAMAKENRPHTANRQFYFNMGDNTNLDPGMNWGYAVFGAVTEGEDVLEEIAKQKTDFNAELGWEDVPVEPIILIKATLLPAL</sequence>
<evidence type="ECO:0000259" key="5">
    <source>
        <dbReference type="PROSITE" id="PS50072"/>
    </source>
</evidence>
<evidence type="ECO:0000256" key="3">
    <source>
        <dbReference type="ARBA" id="ARBA00023235"/>
    </source>
</evidence>
<evidence type="ECO:0000256" key="4">
    <source>
        <dbReference type="RuleBase" id="RU363019"/>
    </source>
</evidence>
<keyword evidence="7" id="KW-1185">Reference proteome</keyword>
<keyword evidence="4" id="KW-0732">Signal</keyword>
<dbReference type="EMBL" id="BSSV01000001">
    <property type="protein sequence ID" value="GLX84536.1"/>
    <property type="molecule type" value="Genomic_DNA"/>
</dbReference>
<evidence type="ECO:0000256" key="1">
    <source>
        <dbReference type="ARBA" id="ARBA00007365"/>
    </source>
</evidence>
<evidence type="ECO:0000256" key="2">
    <source>
        <dbReference type="ARBA" id="ARBA00023110"/>
    </source>
</evidence>
<keyword evidence="3 4" id="KW-0413">Isomerase</keyword>
<feature type="signal peptide" evidence="4">
    <location>
        <begin position="1"/>
        <end position="18"/>
    </location>
</feature>
<proteinExistence type="inferred from homology"/>
<dbReference type="GO" id="GO:0016853">
    <property type="term" value="F:isomerase activity"/>
    <property type="evidence" value="ECO:0007669"/>
    <property type="project" value="UniProtKB-KW"/>
</dbReference>
<dbReference type="RefSeq" id="WP_284296127.1">
    <property type="nucleotide sequence ID" value="NZ_BSSV01000001.1"/>
</dbReference>
<dbReference type="PROSITE" id="PS50072">
    <property type="entry name" value="CSA_PPIASE_2"/>
    <property type="match status" value="1"/>
</dbReference>
<dbReference type="Pfam" id="PF00160">
    <property type="entry name" value="Pro_isomerase"/>
    <property type="match status" value="1"/>
</dbReference>
<evidence type="ECO:0000313" key="7">
    <source>
        <dbReference type="Proteomes" id="UP001157134"/>
    </source>
</evidence>
<dbReference type="PANTHER" id="PTHR43246">
    <property type="entry name" value="PEPTIDYL-PROLYL CIS-TRANS ISOMERASE CYP38, CHLOROPLASTIC"/>
    <property type="match status" value="1"/>
</dbReference>
<dbReference type="InterPro" id="IPR002130">
    <property type="entry name" value="Cyclophilin-type_PPIase_dom"/>
</dbReference>
<comment type="caution">
    <text evidence="6">The sequence shown here is derived from an EMBL/GenBank/DDBJ whole genome shotgun (WGS) entry which is preliminary data.</text>
</comment>
<dbReference type="Gene3D" id="2.40.100.10">
    <property type="entry name" value="Cyclophilin-like"/>
    <property type="match status" value="1"/>
</dbReference>
<dbReference type="InterPro" id="IPR044665">
    <property type="entry name" value="E_coli_cyclophilin_A-like"/>
</dbReference>
<feature type="chain" id="PRO_5044976367" description="Peptidyl-prolyl cis-trans isomerase" evidence="4">
    <location>
        <begin position="19"/>
        <end position="194"/>
    </location>
</feature>
<comment type="catalytic activity">
    <reaction evidence="4">
        <text>[protein]-peptidylproline (omega=180) = [protein]-peptidylproline (omega=0)</text>
        <dbReference type="Rhea" id="RHEA:16237"/>
        <dbReference type="Rhea" id="RHEA-COMP:10747"/>
        <dbReference type="Rhea" id="RHEA-COMP:10748"/>
        <dbReference type="ChEBI" id="CHEBI:83833"/>
        <dbReference type="ChEBI" id="CHEBI:83834"/>
        <dbReference type="EC" id="5.2.1.8"/>
    </reaction>
</comment>